<evidence type="ECO:0000313" key="1">
    <source>
        <dbReference type="EMBL" id="QZO01776.1"/>
    </source>
</evidence>
<dbReference type="AlphaFoldDB" id="A0A9E6RHY7"/>
<organism evidence="1 2">
    <name type="scientific">Chenggangzhangella methanolivorans</name>
    <dbReference type="NCBI Taxonomy" id="1437009"/>
    <lineage>
        <taxon>Bacteria</taxon>
        <taxon>Pseudomonadati</taxon>
        <taxon>Pseudomonadota</taxon>
        <taxon>Alphaproteobacteria</taxon>
        <taxon>Hyphomicrobiales</taxon>
        <taxon>Methylopilaceae</taxon>
        <taxon>Chenggangzhangella</taxon>
    </lineage>
</organism>
<sequence>MPDDRPAQFERTVFYGTNPRATQMFRDEIVRRLDAGEIGLTDDQHLHVLTALSDIPSASGRHWFENKRTVEAIVAIHANWFFGNNVMEYAPIYATTFAVLRQKGYVNRVIRSLESVGFDFVAVKKLAGELPGKSGYRRVGIAHTTDIEPDLCNPSSKREINRLKRREGIRRARNRKLGPIVLEIIKRESQDVVDISKLEPYLEDSSLKKSL</sequence>
<protein>
    <submittedName>
        <fullName evidence="1">Uncharacterized protein</fullName>
    </submittedName>
</protein>
<dbReference type="EMBL" id="CP081869">
    <property type="protein sequence ID" value="QZO01776.1"/>
    <property type="molecule type" value="Genomic_DNA"/>
</dbReference>
<keyword evidence="2" id="KW-1185">Reference proteome</keyword>
<proteinExistence type="predicted"/>
<evidence type="ECO:0000313" key="2">
    <source>
        <dbReference type="Proteomes" id="UP000825701"/>
    </source>
</evidence>
<gene>
    <name evidence="1" type="ORF">K6K41_10660</name>
</gene>
<name>A0A9E6RHY7_9HYPH</name>
<dbReference type="KEGG" id="cmet:K6K41_10660"/>
<reference evidence="1" key="1">
    <citation type="submission" date="2021-08" db="EMBL/GenBank/DDBJ databases">
        <authorList>
            <person name="Zhang H."/>
            <person name="Xu M."/>
            <person name="Yu Z."/>
            <person name="Yang L."/>
            <person name="Cai Y."/>
        </authorList>
    </citation>
    <scope>NUCLEOTIDE SEQUENCE</scope>
    <source>
        <strain evidence="1">CHL1</strain>
    </source>
</reference>
<accession>A0A9E6RHY7</accession>
<dbReference type="RefSeq" id="WP_261405113.1">
    <property type="nucleotide sequence ID" value="NZ_CP081869.1"/>
</dbReference>
<dbReference type="Proteomes" id="UP000825701">
    <property type="component" value="Chromosome"/>
</dbReference>